<accession>A0ABS4UKB0</accession>
<dbReference type="SMART" id="SM00065">
    <property type="entry name" value="GAF"/>
    <property type="match status" value="1"/>
</dbReference>
<reference evidence="6 7" key="1">
    <citation type="submission" date="2021-03" db="EMBL/GenBank/DDBJ databases">
        <title>Sequencing the genomes of 1000 actinobacteria strains.</title>
        <authorList>
            <person name="Klenk H.-P."/>
        </authorList>
    </citation>
    <scope>NUCLEOTIDE SEQUENCE [LARGE SCALE GENOMIC DNA]</scope>
    <source>
        <strain evidence="6 7">DSM 18824</strain>
    </source>
</reference>
<dbReference type="Gene3D" id="1.10.10.10">
    <property type="entry name" value="Winged helix-like DNA-binding domain superfamily/Winged helix DNA-binding domain"/>
    <property type="match status" value="1"/>
</dbReference>
<evidence type="ECO:0000259" key="5">
    <source>
        <dbReference type="PROSITE" id="PS50921"/>
    </source>
</evidence>
<dbReference type="Pfam" id="PF03861">
    <property type="entry name" value="ANTAR"/>
    <property type="match status" value="1"/>
</dbReference>
<dbReference type="PROSITE" id="PS50921">
    <property type="entry name" value="ANTAR"/>
    <property type="match status" value="1"/>
</dbReference>
<dbReference type="Gene3D" id="3.30.450.40">
    <property type="match status" value="1"/>
</dbReference>
<dbReference type="InterPro" id="IPR003018">
    <property type="entry name" value="GAF"/>
</dbReference>
<dbReference type="SUPFAM" id="SSF52172">
    <property type="entry name" value="CheY-like"/>
    <property type="match status" value="1"/>
</dbReference>
<evidence type="ECO:0000313" key="7">
    <source>
        <dbReference type="Proteomes" id="UP000755585"/>
    </source>
</evidence>
<dbReference type="InterPro" id="IPR036388">
    <property type="entry name" value="WH-like_DNA-bd_sf"/>
</dbReference>
<dbReference type="EMBL" id="JAGINT010000001">
    <property type="protein sequence ID" value="MBP2352069.1"/>
    <property type="molecule type" value="Genomic_DNA"/>
</dbReference>
<keyword evidence="3" id="KW-0805">Transcription regulation</keyword>
<keyword evidence="2" id="KW-0418">Kinase</keyword>
<evidence type="ECO:0000256" key="4">
    <source>
        <dbReference type="ARBA" id="ARBA00023163"/>
    </source>
</evidence>
<proteinExistence type="predicted"/>
<evidence type="ECO:0000256" key="2">
    <source>
        <dbReference type="ARBA" id="ARBA00022777"/>
    </source>
</evidence>
<dbReference type="SUPFAM" id="SSF55781">
    <property type="entry name" value="GAF domain-like"/>
    <property type="match status" value="1"/>
</dbReference>
<dbReference type="PIRSF" id="PIRSF036625">
    <property type="entry name" value="GAF_ANTAR"/>
    <property type="match status" value="1"/>
</dbReference>
<gene>
    <name evidence="6" type="ORF">JOF29_003152</name>
</gene>
<dbReference type="SMART" id="SM01012">
    <property type="entry name" value="ANTAR"/>
    <property type="match status" value="1"/>
</dbReference>
<dbReference type="Proteomes" id="UP000755585">
    <property type="component" value="Unassembled WGS sequence"/>
</dbReference>
<dbReference type="InterPro" id="IPR011006">
    <property type="entry name" value="CheY-like_superfamily"/>
</dbReference>
<name>A0ABS4UKB0_9ACTN</name>
<protein>
    <submittedName>
        <fullName evidence="6">GAF domain-containing protein</fullName>
    </submittedName>
</protein>
<comment type="caution">
    <text evidence="6">The sequence shown here is derived from an EMBL/GenBank/DDBJ whole genome shotgun (WGS) entry which is preliminary data.</text>
</comment>
<feature type="domain" description="ANTAR" evidence="5">
    <location>
        <begin position="159"/>
        <end position="220"/>
    </location>
</feature>
<evidence type="ECO:0000313" key="6">
    <source>
        <dbReference type="EMBL" id="MBP2352069.1"/>
    </source>
</evidence>
<dbReference type="InterPro" id="IPR029016">
    <property type="entry name" value="GAF-like_dom_sf"/>
</dbReference>
<evidence type="ECO:0000256" key="1">
    <source>
        <dbReference type="ARBA" id="ARBA00022679"/>
    </source>
</evidence>
<keyword evidence="7" id="KW-1185">Reference proteome</keyword>
<sequence length="225" mass="24085">MLGSDPDVASAFARLAVELHSVSGIDETADAVAVFALSAVGCRYVAIELARAGGGAEIVAATDPVVERILQWQLTIGDGPMLHALSTGVAVHVADPATDTRWPLWSRFVADLPVGSVLHVPLTTGEPLGVLSLYHAKPQGFTLDDEAIAEILARHTAIAVATARHTTALVDQMDARRLIGQAMGILMERFGLNGDQAYAILRRYSQETRTKLRDVALEVVNTRNR</sequence>
<keyword evidence="1" id="KW-0808">Transferase</keyword>
<organism evidence="6 7">
    <name type="scientific">Kribbella aluminosa</name>
    <dbReference type="NCBI Taxonomy" id="416017"/>
    <lineage>
        <taxon>Bacteria</taxon>
        <taxon>Bacillati</taxon>
        <taxon>Actinomycetota</taxon>
        <taxon>Actinomycetes</taxon>
        <taxon>Propionibacteriales</taxon>
        <taxon>Kribbellaceae</taxon>
        <taxon>Kribbella</taxon>
    </lineage>
</organism>
<dbReference type="RefSeq" id="WP_209694879.1">
    <property type="nucleotide sequence ID" value="NZ_BAAAVU010000009.1"/>
</dbReference>
<dbReference type="InterPro" id="IPR012074">
    <property type="entry name" value="GAF_ANTAR"/>
</dbReference>
<evidence type="ECO:0000256" key="3">
    <source>
        <dbReference type="ARBA" id="ARBA00023015"/>
    </source>
</evidence>
<keyword evidence="4" id="KW-0804">Transcription</keyword>
<dbReference type="Pfam" id="PF13185">
    <property type="entry name" value="GAF_2"/>
    <property type="match status" value="1"/>
</dbReference>
<dbReference type="InterPro" id="IPR005561">
    <property type="entry name" value="ANTAR"/>
</dbReference>